<dbReference type="EMBL" id="MK059749">
    <property type="protein sequence ID" value="AYP70018.1"/>
    <property type="molecule type" value="Genomic_DNA"/>
</dbReference>
<name>A0A455LXZ7_9CAUD</name>
<evidence type="ECO:0000313" key="1">
    <source>
        <dbReference type="EMBL" id="AYP70018.1"/>
    </source>
</evidence>
<evidence type="ECO:0000313" key="2">
    <source>
        <dbReference type="Proteomes" id="UP000292006"/>
    </source>
</evidence>
<reference evidence="1 2" key="1">
    <citation type="journal article" date="2019" name="PLoS ONE">
        <title>Mycobacteriophage CRB2 defines a new subcluster in mycobacteriophage classification.</title>
        <authorList>
            <person name="Suarez C.A."/>
            <person name="Franceschelli J.J."/>
            <person name="Morbidoni H.R."/>
        </authorList>
    </citation>
    <scope>NUCLEOTIDE SEQUENCE [LARGE SCALE GENOMIC DNA]</scope>
</reference>
<proteinExistence type="predicted"/>
<gene>
    <name evidence="1" type="ORF">CRB2_32</name>
</gene>
<sequence>MAVITDEQLISLHTADGITLWEFAPEHYADSTWGRRQRDASSASITLPPQPGLERLPKMVPWLHWVSIYDGPRDVLLWTGPIQKATASRAGLGLECKDHAAYLARTRNPMTKRWDGIDPAYPAGEVWAEMLEVQGIKSRAIVRPDPEGQRYDFQVVTDQQMMDQTLKDLVNLGLRWAVVSGTPIIGPVGHEPVAVLGEDDFIGDGINFVRDGTAVFNDVLVRGPDNLGRARRDFYGQNLQTIANLDDMFGVGNVRRAAEEYVRNASMVRTRLELPSGTELHPDAPTHIDELMPSARFVLEADGVREMMELTVVECERRSGVASVKVTMDSLPDRDSEGNFIELETAQNKNVPKTTLGGTSLGRAG</sequence>
<keyword evidence="2" id="KW-1185">Reference proteome</keyword>
<protein>
    <submittedName>
        <fullName evidence="1">Minor tail protein</fullName>
    </submittedName>
</protein>
<accession>A0A455LXZ7</accession>
<organism evidence="1 2">
    <name type="scientific">Mycobacterium phage CRB2</name>
    <dbReference type="NCBI Taxonomy" id="2483623"/>
    <lineage>
        <taxon>Viruses</taxon>
        <taxon>Duplodnaviria</taxon>
        <taxon>Heunggongvirae</taxon>
        <taxon>Uroviricota</taxon>
        <taxon>Caudoviricetes</taxon>
        <taxon>Bclasvirinae</taxon>
        <taxon>Quesadillavirus</taxon>
        <taxon>Quesadillavirus CRB2</taxon>
    </lineage>
</organism>
<dbReference type="Proteomes" id="UP000292006">
    <property type="component" value="Segment"/>
</dbReference>